<keyword evidence="4" id="KW-1185">Reference proteome</keyword>
<evidence type="ECO:0000259" key="2">
    <source>
        <dbReference type="Pfam" id="PF03432"/>
    </source>
</evidence>
<feature type="domain" description="MobA/VirD2-like nuclease" evidence="2">
    <location>
        <begin position="103"/>
        <end position="193"/>
    </location>
</feature>
<feature type="region of interest" description="Disordered" evidence="1">
    <location>
        <begin position="196"/>
        <end position="221"/>
    </location>
</feature>
<name>A0A839E568_9PSEU</name>
<reference evidence="3 4" key="1">
    <citation type="submission" date="2020-07" db="EMBL/GenBank/DDBJ databases">
        <title>Sequencing the genomes of 1000 actinobacteria strains.</title>
        <authorList>
            <person name="Klenk H.-P."/>
        </authorList>
    </citation>
    <scope>NUCLEOTIDE SEQUENCE [LARGE SCALE GENOMIC DNA]</scope>
    <source>
        <strain evidence="3 4">DSM 45975</strain>
    </source>
</reference>
<protein>
    <recommendedName>
        <fullName evidence="2">MobA/VirD2-like nuclease domain-containing protein</fullName>
    </recommendedName>
</protein>
<accession>A0A839E568</accession>
<feature type="region of interest" description="Disordered" evidence="1">
    <location>
        <begin position="437"/>
        <end position="524"/>
    </location>
</feature>
<evidence type="ECO:0000313" key="3">
    <source>
        <dbReference type="EMBL" id="MBA8827766.1"/>
    </source>
</evidence>
<comment type="caution">
    <text evidence="3">The sequence shown here is derived from an EMBL/GenBank/DDBJ whole genome shotgun (WGS) entry which is preliminary data.</text>
</comment>
<proteinExistence type="predicted"/>
<dbReference type="EMBL" id="JACGWZ010000010">
    <property type="protein sequence ID" value="MBA8827766.1"/>
    <property type="molecule type" value="Genomic_DNA"/>
</dbReference>
<feature type="compositionally biased region" description="Low complexity" evidence="1">
    <location>
        <begin position="196"/>
        <end position="209"/>
    </location>
</feature>
<evidence type="ECO:0000256" key="1">
    <source>
        <dbReference type="SAM" id="MobiDB-lite"/>
    </source>
</evidence>
<dbReference type="RefSeq" id="WP_182546928.1">
    <property type="nucleotide sequence ID" value="NZ_JACGWZ010000010.1"/>
</dbReference>
<sequence length="524" mass="57440">MIDRVYKGWDPGGLIWYLFGPGRYSEHENPRVVATWDNRPQVWQPEHVGPGEFDYDTDALVAAMQAPLKAARLPVTTPTVEDPTHRRFFKTLPDGSQALRDGTVRHLTLRNEATDRPLSDEEWAHIAEEMMHRSGWARRDDPGAARWAAVRHDDEGIHIVAVLVRQDTGKRMWPRHDYTRLRKAAEAMEQLYGVTSTAPADQTAAATPSRAEEEKAARSGQVAARTELREAVSQAASSVVTLQDFQAALTAANYEVALRYLPSGDVAGYKVARKGDVNAAGNPIWFSGSQLASDLSWPKLARRWSQARRGRRPETALDGAGVSGQAWVEHGEALAERARRLLLEDPEQVHGITHAVSEVWAVLDHSQGRLISGPGARWDRAARQPYQPVPETSRLADELRWLARGIGSTDVPSVAAMQLAAALAALALQIASLLSESGRAPQQARAARQTSRIATRPPSRPVPRPSQPVERAGRRPGGRHRSREMPAVAPTRGRSSRQPSTPPPGWGGRPGPAPGRDSGRGRGR</sequence>
<gene>
    <name evidence="3" type="ORF">FHX42_005173</name>
</gene>
<dbReference type="Pfam" id="PF03432">
    <property type="entry name" value="Relaxase"/>
    <property type="match status" value="1"/>
</dbReference>
<organism evidence="3 4">
    <name type="scientific">Halosaccharopolyspora lacisalsi</name>
    <dbReference type="NCBI Taxonomy" id="1000566"/>
    <lineage>
        <taxon>Bacteria</taxon>
        <taxon>Bacillati</taxon>
        <taxon>Actinomycetota</taxon>
        <taxon>Actinomycetes</taxon>
        <taxon>Pseudonocardiales</taxon>
        <taxon>Pseudonocardiaceae</taxon>
        <taxon>Halosaccharopolyspora</taxon>
    </lineage>
</organism>
<dbReference type="Proteomes" id="UP000569329">
    <property type="component" value="Unassembled WGS sequence"/>
</dbReference>
<evidence type="ECO:0000313" key="4">
    <source>
        <dbReference type="Proteomes" id="UP000569329"/>
    </source>
</evidence>
<feature type="compositionally biased region" description="Low complexity" evidence="1">
    <location>
        <begin position="437"/>
        <end position="457"/>
    </location>
</feature>
<dbReference type="InterPro" id="IPR005094">
    <property type="entry name" value="Endonuclease_MobA/VirD2"/>
</dbReference>
<dbReference type="AlphaFoldDB" id="A0A839E568"/>